<keyword evidence="3" id="KW-1185">Reference proteome</keyword>
<feature type="signal peptide" evidence="1">
    <location>
        <begin position="1"/>
        <end position="19"/>
    </location>
</feature>
<accession>A0A7G3GCZ4</accession>
<dbReference type="EMBL" id="CP025781">
    <property type="protein sequence ID" value="QBC45196.1"/>
    <property type="molecule type" value="Genomic_DNA"/>
</dbReference>
<evidence type="ECO:0000313" key="2">
    <source>
        <dbReference type="EMBL" id="QBC45196.1"/>
    </source>
</evidence>
<dbReference type="InterPro" id="IPR036909">
    <property type="entry name" value="Cyt_c-like_dom_sf"/>
</dbReference>
<dbReference type="KEGG" id="ifl:C1H71_17755"/>
<protein>
    <recommendedName>
        <fullName evidence="4">Sulfite:cytochrome C oxidoreductase subunit B</fullName>
    </recommendedName>
</protein>
<organism evidence="2 3">
    <name type="scientific">Iodobacter fluviatilis</name>
    <dbReference type="NCBI Taxonomy" id="537"/>
    <lineage>
        <taxon>Bacteria</taxon>
        <taxon>Pseudomonadati</taxon>
        <taxon>Pseudomonadota</taxon>
        <taxon>Betaproteobacteria</taxon>
        <taxon>Neisseriales</taxon>
        <taxon>Chitinibacteraceae</taxon>
        <taxon>Iodobacter</taxon>
    </lineage>
</organism>
<evidence type="ECO:0000313" key="3">
    <source>
        <dbReference type="Proteomes" id="UP000515917"/>
    </source>
</evidence>
<dbReference type="SUPFAM" id="SSF46626">
    <property type="entry name" value="Cytochrome c"/>
    <property type="match status" value="1"/>
</dbReference>
<dbReference type="Proteomes" id="UP000515917">
    <property type="component" value="Chromosome"/>
</dbReference>
<evidence type="ECO:0008006" key="4">
    <source>
        <dbReference type="Google" id="ProtNLM"/>
    </source>
</evidence>
<gene>
    <name evidence="2" type="ORF">C1H71_17755</name>
</gene>
<dbReference type="GO" id="GO:0009055">
    <property type="term" value="F:electron transfer activity"/>
    <property type="evidence" value="ECO:0007669"/>
    <property type="project" value="InterPro"/>
</dbReference>
<evidence type="ECO:0000256" key="1">
    <source>
        <dbReference type="SAM" id="SignalP"/>
    </source>
</evidence>
<feature type="chain" id="PRO_5028998911" description="Sulfite:cytochrome C oxidoreductase subunit B" evidence="1">
    <location>
        <begin position="20"/>
        <end position="101"/>
    </location>
</feature>
<sequence>MRTLFFALLTLLCTSPTFAQEIKLPAETVMYPANSNPGYVTALQKCLICHSADYALYQPNLSKEAWNKITEKMRLSFKAPITQEEASQVAAYLFETQHPKK</sequence>
<name>A0A7G3GCZ4_9NEIS</name>
<proteinExistence type="predicted"/>
<keyword evidence="1" id="KW-0732">Signal</keyword>
<dbReference type="RefSeq" id="WP_130107701.1">
    <property type="nucleotide sequence ID" value="NZ_CP025781.1"/>
</dbReference>
<dbReference type="Gene3D" id="1.10.760.10">
    <property type="entry name" value="Cytochrome c-like domain"/>
    <property type="match status" value="1"/>
</dbReference>
<dbReference type="GO" id="GO:0020037">
    <property type="term" value="F:heme binding"/>
    <property type="evidence" value="ECO:0007669"/>
    <property type="project" value="InterPro"/>
</dbReference>
<reference evidence="2 3" key="1">
    <citation type="submission" date="2018-01" db="EMBL/GenBank/DDBJ databases">
        <title>Genome sequence of Iodobacter sp. strain PCH194 isolated from Indian Trans-Himalaya.</title>
        <authorList>
            <person name="Kumar V."/>
            <person name="Thakur V."/>
            <person name="Kumar S."/>
            <person name="Singh D."/>
        </authorList>
    </citation>
    <scope>NUCLEOTIDE SEQUENCE [LARGE SCALE GENOMIC DNA]</scope>
    <source>
        <strain evidence="2 3">PCH194</strain>
    </source>
</reference>
<dbReference type="AlphaFoldDB" id="A0A7G3GCZ4"/>